<dbReference type="InterPro" id="IPR013783">
    <property type="entry name" value="Ig-like_fold"/>
</dbReference>
<dbReference type="InterPro" id="IPR051913">
    <property type="entry name" value="GH2_Domain-Containing"/>
</dbReference>
<dbReference type="Pfam" id="PF02836">
    <property type="entry name" value="Glyco_hydro_2_C"/>
    <property type="match status" value="1"/>
</dbReference>
<accession>A0A9D2S9G4</accession>
<sequence length="761" mass="86308">MRNTKLIDQGWLFKKDADFSPDMMLTDFEALDLPYTWNGSDGQDGGNDYFRGKGCFVKSLAASDLPEGAERYIQFDGVNSSAEIYWNGEKIAAHDGGYSTFRARLPEVLEENLLAVVADNAPNDHVYPQMADFTFYGGIYRDVTLIGVPENHFDLLWNGAPGLMVTPVMEGKDCTVTVKTFVQCKTPCGIRYEILADNETVLTAEVTSDNTETTMCLTNAHLWDGIHDPYLYTLRATLLLGGEAQDEVSARFGCRSFRMDAQEGFFLNGKPYPLRGVSRHQDRPGIGNALKSEHHKEDIDLICEMGANTIRLAHYQHAQSFYDLCDERGLVVWAEIPYISQHLPNGVENTKTQLTELICQNYNHPCIVTWGLSNEITMHGAADKGLLDNHKMLNDLAHSLDKTRPTTLAVLTMCGMDEAYVHMTDIVSYNHYFGWYGGTVDMYGPWFDRFHKKYPNRAIGISEYGCEALDWHTSEPQQGDYTEEYQAYYHEELIKQIIDRPYLWATHVWNMFDFAADARAEGGENGMNHKGLVTFDRKYKKDSFYAYKAWLSGEPFVHICGKRYVRRTEDVTKVTVYSNRDEVELFANGKSVGVQQKGKYPFFYFNVQNEGETVLVAKAGESTDEAKLQKVEKFDESYRMKEAGGVINWFEITMPEGYFSVNDTIGSILSTARGKLFMLKFAKVLLSGLKGDSEQKPKDKKKGVNSKVRSVSGFTLNRTMFDMAKGFTVKRVFAMLGGKFTKEQILDLNKTLNKIKKPKRK</sequence>
<reference evidence="8" key="2">
    <citation type="submission" date="2021-04" db="EMBL/GenBank/DDBJ databases">
        <authorList>
            <person name="Gilroy R."/>
        </authorList>
    </citation>
    <scope>NUCLEOTIDE SEQUENCE</scope>
    <source>
        <strain evidence="8">CHK188-16595</strain>
    </source>
</reference>
<proteinExistence type="inferred from homology"/>
<feature type="domain" description="Glycoside hydrolase family 2 immunoglobulin-like beta-sandwich" evidence="4">
    <location>
        <begin position="165"/>
        <end position="255"/>
    </location>
</feature>
<dbReference type="Pfam" id="PF00703">
    <property type="entry name" value="Glyco_hydro_2"/>
    <property type="match status" value="1"/>
</dbReference>
<dbReference type="InterPro" id="IPR036156">
    <property type="entry name" value="Beta-gal/glucu_dom_sf"/>
</dbReference>
<name>A0A9D2S9G4_9FIRM</name>
<dbReference type="EMBL" id="DWXN01000003">
    <property type="protein sequence ID" value="HJB74430.1"/>
    <property type="molecule type" value="Genomic_DNA"/>
</dbReference>
<dbReference type="InterPro" id="IPR006103">
    <property type="entry name" value="Glyco_hydro_2_cat"/>
</dbReference>
<evidence type="ECO:0000259" key="6">
    <source>
        <dbReference type="Pfam" id="PF02837"/>
    </source>
</evidence>
<dbReference type="AlphaFoldDB" id="A0A9D2S9G4"/>
<dbReference type="InterPro" id="IPR017853">
    <property type="entry name" value="GH"/>
</dbReference>
<feature type="domain" description="Glycoside hydrolase family 2 catalytic" evidence="5">
    <location>
        <begin position="263"/>
        <end position="545"/>
    </location>
</feature>
<dbReference type="PANTHER" id="PTHR42732:SF1">
    <property type="entry name" value="BETA-MANNOSIDASE"/>
    <property type="match status" value="1"/>
</dbReference>
<evidence type="ECO:0000256" key="3">
    <source>
        <dbReference type="ARBA" id="ARBA00023295"/>
    </source>
</evidence>
<evidence type="ECO:0000259" key="5">
    <source>
        <dbReference type="Pfam" id="PF02836"/>
    </source>
</evidence>
<keyword evidence="3" id="KW-0326">Glycosidase</keyword>
<feature type="domain" description="Glycosyl hydrolases family 2 sugar binding" evidence="6">
    <location>
        <begin position="69"/>
        <end position="149"/>
    </location>
</feature>
<dbReference type="SUPFAM" id="SSF49785">
    <property type="entry name" value="Galactose-binding domain-like"/>
    <property type="match status" value="1"/>
</dbReference>
<dbReference type="InterPro" id="IPR006102">
    <property type="entry name" value="Ig-like_GH2"/>
</dbReference>
<keyword evidence="2 8" id="KW-0378">Hydrolase</keyword>
<evidence type="ECO:0000313" key="8">
    <source>
        <dbReference type="EMBL" id="HJB74430.1"/>
    </source>
</evidence>
<dbReference type="Gene3D" id="2.60.40.10">
    <property type="entry name" value="Immunoglobulins"/>
    <property type="match status" value="2"/>
</dbReference>
<evidence type="ECO:0000256" key="2">
    <source>
        <dbReference type="ARBA" id="ARBA00022801"/>
    </source>
</evidence>
<dbReference type="InterPro" id="IPR006101">
    <property type="entry name" value="Glyco_hydro_2"/>
</dbReference>
<comment type="caution">
    <text evidence="8">The sequence shown here is derived from an EMBL/GenBank/DDBJ whole genome shotgun (WGS) entry which is preliminary data.</text>
</comment>
<dbReference type="InterPro" id="IPR032311">
    <property type="entry name" value="DUF4982"/>
</dbReference>
<dbReference type="Pfam" id="PF16355">
    <property type="entry name" value="DUF4982"/>
    <property type="match status" value="1"/>
</dbReference>
<dbReference type="Gene3D" id="2.60.120.260">
    <property type="entry name" value="Galactose-binding domain-like"/>
    <property type="match status" value="1"/>
</dbReference>
<evidence type="ECO:0000259" key="4">
    <source>
        <dbReference type="Pfam" id="PF00703"/>
    </source>
</evidence>
<gene>
    <name evidence="8" type="ORF">IAA37_01995</name>
</gene>
<evidence type="ECO:0000259" key="7">
    <source>
        <dbReference type="Pfam" id="PF16355"/>
    </source>
</evidence>
<dbReference type="Proteomes" id="UP000823877">
    <property type="component" value="Unassembled WGS sequence"/>
</dbReference>
<feature type="domain" description="DUF4982" evidence="7">
    <location>
        <begin position="571"/>
        <end position="617"/>
    </location>
</feature>
<reference evidence="8" key="1">
    <citation type="journal article" date="2021" name="PeerJ">
        <title>Extensive microbial diversity within the chicken gut microbiome revealed by metagenomics and culture.</title>
        <authorList>
            <person name="Gilroy R."/>
            <person name="Ravi A."/>
            <person name="Getino M."/>
            <person name="Pursley I."/>
            <person name="Horton D.L."/>
            <person name="Alikhan N.F."/>
            <person name="Baker D."/>
            <person name="Gharbi K."/>
            <person name="Hall N."/>
            <person name="Watson M."/>
            <person name="Adriaenssens E.M."/>
            <person name="Foster-Nyarko E."/>
            <person name="Jarju S."/>
            <person name="Secka A."/>
            <person name="Antonio M."/>
            <person name="Oren A."/>
            <person name="Chaudhuri R.R."/>
            <person name="La Ragione R."/>
            <person name="Hildebrand F."/>
            <person name="Pallen M.J."/>
        </authorList>
    </citation>
    <scope>NUCLEOTIDE SEQUENCE</scope>
    <source>
        <strain evidence="8">CHK188-16595</strain>
    </source>
</reference>
<dbReference type="Gene3D" id="3.20.20.80">
    <property type="entry name" value="Glycosidases"/>
    <property type="match status" value="1"/>
</dbReference>
<dbReference type="GO" id="GO:0005975">
    <property type="term" value="P:carbohydrate metabolic process"/>
    <property type="evidence" value="ECO:0007669"/>
    <property type="project" value="InterPro"/>
</dbReference>
<dbReference type="PANTHER" id="PTHR42732">
    <property type="entry name" value="BETA-GALACTOSIDASE"/>
    <property type="match status" value="1"/>
</dbReference>
<dbReference type="Pfam" id="PF02837">
    <property type="entry name" value="Glyco_hydro_2_N"/>
    <property type="match status" value="1"/>
</dbReference>
<evidence type="ECO:0000256" key="1">
    <source>
        <dbReference type="ARBA" id="ARBA00007401"/>
    </source>
</evidence>
<dbReference type="InterPro" id="IPR006104">
    <property type="entry name" value="Glyco_hydro_2_N"/>
</dbReference>
<dbReference type="InterPro" id="IPR008979">
    <property type="entry name" value="Galactose-bd-like_sf"/>
</dbReference>
<dbReference type="PRINTS" id="PR00132">
    <property type="entry name" value="GLHYDRLASE2"/>
</dbReference>
<dbReference type="SUPFAM" id="SSF51445">
    <property type="entry name" value="(Trans)glycosidases"/>
    <property type="match status" value="1"/>
</dbReference>
<comment type="similarity">
    <text evidence="1">Belongs to the glycosyl hydrolase 2 family.</text>
</comment>
<organism evidence="8 9">
    <name type="scientific">Candidatus Eubacterium faecale</name>
    <dbReference type="NCBI Taxonomy" id="2838568"/>
    <lineage>
        <taxon>Bacteria</taxon>
        <taxon>Bacillati</taxon>
        <taxon>Bacillota</taxon>
        <taxon>Clostridia</taxon>
        <taxon>Eubacteriales</taxon>
        <taxon>Eubacteriaceae</taxon>
        <taxon>Eubacterium</taxon>
    </lineage>
</organism>
<protein>
    <submittedName>
        <fullName evidence="8">Glycoside hydrolase family 2 protein</fullName>
    </submittedName>
</protein>
<dbReference type="GO" id="GO:0004553">
    <property type="term" value="F:hydrolase activity, hydrolyzing O-glycosyl compounds"/>
    <property type="evidence" value="ECO:0007669"/>
    <property type="project" value="InterPro"/>
</dbReference>
<evidence type="ECO:0000313" key="9">
    <source>
        <dbReference type="Proteomes" id="UP000823877"/>
    </source>
</evidence>
<dbReference type="SUPFAM" id="SSF49303">
    <property type="entry name" value="beta-Galactosidase/glucuronidase domain"/>
    <property type="match status" value="1"/>
</dbReference>